<keyword evidence="3" id="KW-1185">Reference proteome</keyword>
<accession>A0A419SZK6</accession>
<sequence length="117" mass="13394">MNVIVRNNQTIGLIDKEIKIADVQTMLDLMASAHYNSECMGIVLYKESLDERFFDLKTGFAGEILQKFANYNFKMAVIGDYSHYTSKSLMDFIFESNKGKMVFFKKDLEEALLSLAP</sequence>
<gene>
    <name evidence="2" type="ORF">BET01_04865</name>
</gene>
<name>A0A419SZK6_9FIRM</name>
<evidence type="ECO:0000313" key="3">
    <source>
        <dbReference type="Proteomes" id="UP000284277"/>
    </source>
</evidence>
<dbReference type="InterPro" id="IPR025438">
    <property type="entry name" value="DUF4180"/>
</dbReference>
<dbReference type="OrthoDB" id="8595425at2"/>
<dbReference type="AlphaFoldDB" id="A0A419SZK6"/>
<dbReference type="Proteomes" id="UP000284277">
    <property type="component" value="Unassembled WGS sequence"/>
</dbReference>
<feature type="domain" description="DUF4180" evidence="1">
    <location>
        <begin position="8"/>
        <end position="112"/>
    </location>
</feature>
<evidence type="ECO:0000259" key="1">
    <source>
        <dbReference type="Pfam" id="PF13788"/>
    </source>
</evidence>
<reference evidence="2 3" key="1">
    <citation type="submission" date="2016-08" db="EMBL/GenBank/DDBJ databases">
        <title>A new outlook on sporulation: Clostridium algidixylanolyticum.</title>
        <authorList>
            <person name="Poppleton D.I."/>
            <person name="Gribaldo S."/>
        </authorList>
    </citation>
    <scope>NUCLEOTIDE SEQUENCE [LARGE SCALE GENOMIC DNA]</scope>
    <source>
        <strain evidence="2 3">SPL73</strain>
    </source>
</reference>
<dbReference type="Pfam" id="PF13788">
    <property type="entry name" value="DUF4180"/>
    <property type="match status" value="1"/>
</dbReference>
<organism evidence="2 3">
    <name type="scientific">Lacrimispora algidixylanolytica</name>
    <dbReference type="NCBI Taxonomy" id="94868"/>
    <lineage>
        <taxon>Bacteria</taxon>
        <taxon>Bacillati</taxon>
        <taxon>Bacillota</taxon>
        <taxon>Clostridia</taxon>
        <taxon>Lachnospirales</taxon>
        <taxon>Lachnospiraceae</taxon>
        <taxon>Lacrimispora</taxon>
    </lineage>
</organism>
<comment type="caution">
    <text evidence="2">The sequence shown here is derived from an EMBL/GenBank/DDBJ whole genome shotgun (WGS) entry which is preliminary data.</text>
</comment>
<proteinExistence type="predicted"/>
<protein>
    <submittedName>
        <fullName evidence="2">Cytoplasmic protein</fullName>
    </submittedName>
</protein>
<dbReference type="RefSeq" id="WP_120197443.1">
    <property type="nucleotide sequence ID" value="NZ_MCIA01000030.1"/>
</dbReference>
<dbReference type="EMBL" id="MCIA01000030">
    <property type="protein sequence ID" value="RKD30655.1"/>
    <property type="molecule type" value="Genomic_DNA"/>
</dbReference>
<evidence type="ECO:0000313" key="2">
    <source>
        <dbReference type="EMBL" id="RKD30655.1"/>
    </source>
</evidence>